<dbReference type="InterPro" id="IPR036412">
    <property type="entry name" value="HAD-like_sf"/>
</dbReference>
<dbReference type="Gene3D" id="3.40.50.1000">
    <property type="entry name" value="HAD superfamily/HAD-like"/>
    <property type="match status" value="1"/>
</dbReference>
<gene>
    <name evidence="1" type="ORF">DOP62_04170</name>
</gene>
<dbReference type="InterPro" id="IPR006549">
    <property type="entry name" value="HAD-SF_hydro_IIIA"/>
</dbReference>
<dbReference type="Pfam" id="PF13242">
    <property type="entry name" value="Hydrolase_like"/>
    <property type="match status" value="1"/>
</dbReference>
<sequence length="183" mass="20472">MTRDHLLQPDLVVPGSILRLPAEPLLAAGLQGLILDVDETLVPTMSREISEELQHWIAEMRQFFSLWLVSNNLSQSRISAIAEALDIPYFLAARKPSRRKIRQAADEMGLPLEKVGVVGDRLFTDVLAGNRLGVFTVLVEPMVLPSSLPRSHWWRNLEVQISRVLGAKLHPSPLARPEMLSKS</sequence>
<protein>
    <submittedName>
        <fullName evidence="1">YqeG family HAD IIIA-type phosphatase</fullName>
    </submittedName>
</protein>
<accession>A0AAN1QMH9</accession>
<proteinExistence type="predicted"/>
<dbReference type="InterPro" id="IPR010021">
    <property type="entry name" value="PGPP1/Gep4"/>
</dbReference>
<evidence type="ECO:0000313" key="2">
    <source>
        <dbReference type="Proteomes" id="UP000267249"/>
    </source>
</evidence>
<dbReference type="Proteomes" id="UP000267249">
    <property type="component" value="Chromosome"/>
</dbReference>
<name>A0AAN1QMH9_SYNEL</name>
<evidence type="ECO:0000313" key="1">
    <source>
        <dbReference type="EMBL" id="AZB72032.1"/>
    </source>
</evidence>
<dbReference type="EMBL" id="CP030139">
    <property type="protein sequence ID" value="AZB72032.1"/>
    <property type="molecule type" value="Genomic_DNA"/>
</dbReference>
<dbReference type="CDD" id="cd16416">
    <property type="entry name" value="HAD_BsYqeG-like"/>
    <property type="match status" value="1"/>
</dbReference>
<dbReference type="RefSeq" id="WP_208675854.1">
    <property type="nucleotide sequence ID" value="NZ_CP030139.2"/>
</dbReference>
<organism evidence="1 2">
    <name type="scientific">Synechococcus elongatus PCC 11801</name>
    <dbReference type="NCBI Taxonomy" id="2219813"/>
    <lineage>
        <taxon>Bacteria</taxon>
        <taxon>Bacillati</taxon>
        <taxon>Cyanobacteriota</taxon>
        <taxon>Cyanophyceae</taxon>
        <taxon>Synechococcales</taxon>
        <taxon>Synechococcaceae</taxon>
        <taxon>Synechococcus</taxon>
    </lineage>
</organism>
<dbReference type="NCBIfam" id="TIGR01668">
    <property type="entry name" value="YqeG_hyp_ppase"/>
    <property type="match status" value="1"/>
</dbReference>
<dbReference type="SUPFAM" id="SSF56784">
    <property type="entry name" value="HAD-like"/>
    <property type="match status" value="1"/>
</dbReference>
<dbReference type="GO" id="GO:0008962">
    <property type="term" value="F:phosphatidylglycerophosphatase activity"/>
    <property type="evidence" value="ECO:0007669"/>
    <property type="project" value="InterPro"/>
</dbReference>
<dbReference type="NCBIfam" id="TIGR01662">
    <property type="entry name" value="HAD-SF-IIIA"/>
    <property type="match status" value="1"/>
</dbReference>
<reference evidence="1 2" key="1">
    <citation type="journal article" date="2018" name="Sci. Rep.">
        <title>Genome Features and Biochemical Characteristics of a Robust, Fast Growing and Naturally Transformable Cyanobacterium Synechococcus elongatus PCC 11801 Isolated from India.</title>
        <authorList>
            <person name="Jaiswal D."/>
            <person name="Sengupta A."/>
            <person name="Sohoni S."/>
            <person name="Sengupta S."/>
            <person name="Phadnavis A.G."/>
            <person name="Pakrasi H.B."/>
            <person name="Wangikar P.P."/>
        </authorList>
    </citation>
    <scope>NUCLEOTIDE SEQUENCE [LARGE SCALE GENOMIC DNA]</scope>
    <source>
        <strain evidence="1 2">PCC 11801</strain>
    </source>
</reference>
<dbReference type="InterPro" id="IPR023214">
    <property type="entry name" value="HAD_sf"/>
</dbReference>
<dbReference type="AlphaFoldDB" id="A0AAN1QMH9"/>